<dbReference type="Pfam" id="PF00306">
    <property type="entry name" value="ATP-synt_ab_C"/>
    <property type="match status" value="1"/>
</dbReference>
<keyword evidence="6" id="KW-0375">Hydrogen ion transport</keyword>
<evidence type="ECO:0000259" key="18">
    <source>
        <dbReference type="Pfam" id="PF02874"/>
    </source>
</evidence>
<dbReference type="Gene3D" id="3.10.50.30">
    <property type="entry name" value="Transcription elongation factor, GreA/GreB, C-terminal domain"/>
    <property type="match status" value="1"/>
</dbReference>
<dbReference type="Gene3D" id="3.90.870.10">
    <property type="entry name" value="DHBP synthase"/>
    <property type="match status" value="1"/>
</dbReference>
<feature type="coiled-coil region" evidence="15">
    <location>
        <begin position="499"/>
        <end position="526"/>
    </location>
</feature>
<keyword evidence="21" id="KW-1185">Reference proteome</keyword>
<evidence type="ECO:0000256" key="2">
    <source>
        <dbReference type="ARBA" id="ARBA00008936"/>
    </source>
</evidence>
<evidence type="ECO:0000256" key="14">
    <source>
        <dbReference type="ARBA" id="ARBA00023310"/>
    </source>
</evidence>
<dbReference type="InterPro" id="IPR000793">
    <property type="entry name" value="ATP_synth_asu_C"/>
</dbReference>
<evidence type="ECO:0000256" key="11">
    <source>
        <dbReference type="ARBA" id="ARBA00023136"/>
    </source>
</evidence>
<dbReference type="InterPro" id="IPR027417">
    <property type="entry name" value="P-loop_NTPase"/>
</dbReference>
<evidence type="ECO:0000259" key="16">
    <source>
        <dbReference type="Pfam" id="PF00006"/>
    </source>
</evidence>
<evidence type="ECO:0000256" key="5">
    <source>
        <dbReference type="ARBA" id="ARBA00022741"/>
    </source>
</evidence>
<dbReference type="PROSITE" id="PS00829">
    <property type="entry name" value="GREAB_1"/>
    <property type="match status" value="1"/>
</dbReference>
<dbReference type="InterPro" id="IPR033732">
    <property type="entry name" value="ATP_synth_F1_a_nt-bd_dom"/>
</dbReference>
<protein>
    <recommendedName>
        <fullName evidence="3">ATP synthase subunit alpha, mitochondrial</fullName>
    </recommendedName>
</protein>
<keyword evidence="5" id="KW-0547">Nucleotide-binding</keyword>
<dbReference type="GO" id="GO:0009231">
    <property type="term" value="P:riboflavin biosynthetic process"/>
    <property type="evidence" value="ECO:0007669"/>
    <property type="project" value="UniProtKB-UniPathway"/>
</dbReference>
<dbReference type="SUPFAM" id="SSF52540">
    <property type="entry name" value="P-loop containing nucleoside triphosphate hydrolases"/>
    <property type="match status" value="1"/>
</dbReference>
<dbReference type="Gene3D" id="3.40.50.300">
    <property type="entry name" value="P-loop containing nucleotide triphosphate hydrolases"/>
    <property type="match status" value="1"/>
</dbReference>
<feature type="domain" description="ATPase F1/V1/A1 complex alpha/beta subunit N-terminal" evidence="18">
    <location>
        <begin position="25"/>
        <end position="90"/>
    </location>
</feature>
<keyword evidence="12" id="KW-0804">Transcription</keyword>
<evidence type="ECO:0000259" key="19">
    <source>
        <dbReference type="Pfam" id="PF03449"/>
    </source>
</evidence>
<feature type="domain" description="Transcription elongation factor GreA/GreB N-terminal" evidence="19">
    <location>
        <begin position="493"/>
        <end position="555"/>
    </location>
</feature>
<keyword evidence="4" id="KW-0813">Transport</keyword>
<dbReference type="CDD" id="cd18113">
    <property type="entry name" value="ATP-synt_F1_alpha_C"/>
    <property type="match status" value="1"/>
</dbReference>
<dbReference type="FunFam" id="3.40.50.300:FF:004039">
    <property type="entry name" value="ATP synthase subunit alpha, mitochondrial"/>
    <property type="match status" value="1"/>
</dbReference>
<feature type="domain" description="ATPase F1/V1/A1 complex alpha/beta subunit nucleotide-binding" evidence="16">
    <location>
        <begin position="147"/>
        <end position="352"/>
    </location>
</feature>
<dbReference type="Proteomes" id="UP000092444">
    <property type="component" value="Unassembled WGS sequence"/>
</dbReference>
<proteinExistence type="inferred from homology"/>
<keyword evidence="10" id="KW-0238">DNA-binding</keyword>
<dbReference type="Pfam" id="PF00006">
    <property type="entry name" value="ATP-synt_ab"/>
    <property type="match status" value="1"/>
</dbReference>
<reference evidence="20" key="1">
    <citation type="submission" date="2020-05" db="UniProtKB">
        <authorList>
            <consortium name="EnsemblMetazoa"/>
        </authorList>
    </citation>
    <scope>IDENTIFICATION</scope>
    <source>
        <strain evidence="20">Yale</strain>
    </source>
</reference>
<dbReference type="PANTHER" id="PTHR48082:SF2">
    <property type="entry name" value="ATP SYNTHASE SUBUNIT ALPHA, MITOCHONDRIAL"/>
    <property type="match status" value="1"/>
</dbReference>
<dbReference type="InterPro" id="IPR018151">
    <property type="entry name" value="TF_GreA/GreB_CS"/>
</dbReference>
<dbReference type="InterPro" id="IPR020003">
    <property type="entry name" value="ATPase_a/bsu_AS"/>
</dbReference>
<dbReference type="InterPro" id="IPR005294">
    <property type="entry name" value="ATP_synth_F1_asu"/>
</dbReference>
<dbReference type="SUPFAM" id="SSF55821">
    <property type="entry name" value="YrdC/RibB"/>
    <property type="match status" value="1"/>
</dbReference>
<keyword evidence="9" id="KW-0406">Ion transport</keyword>
<dbReference type="SUPFAM" id="SSF46557">
    <property type="entry name" value="GreA transcript cleavage protein, N-terminal domain"/>
    <property type="match status" value="1"/>
</dbReference>
<dbReference type="VEuPathDB" id="VectorBase:GMOY001949"/>
<dbReference type="GO" id="GO:0005524">
    <property type="term" value="F:ATP binding"/>
    <property type="evidence" value="ECO:0007669"/>
    <property type="project" value="UniProtKB-KW"/>
</dbReference>
<dbReference type="InterPro" id="IPR038376">
    <property type="entry name" value="ATP_synth_asu_C_sf"/>
</dbReference>
<dbReference type="InterPro" id="IPR036121">
    <property type="entry name" value="ATPase_F1/V1/A1_a/bsu_N_sf"/>
</dbReference>
<dbReference type="InterPro" id="IPR023366">
    <property type="entry name" value="ATP_synth_asu-like_sf"/>
</dbReference>
<dbReference type="SUPFAM" id="SSF47917">
    <property type="entry name" value="C-terminal domain of alpha and beta subunits of F1 ATP synthase"/>
    <property type="match status" value="1"/>
</dbReference>
<evidence type="ECO:0000256" key="8">
    <source>
        <dbReference type="ARBA" id="ARBA00023015"/>
    </source>
</evidence>
<dbReference type="FunFam" id="1.10.287.180:FF:000001">
    <property type="entry name" value="Transcription elongation factor GreA"/>
    <property type="match status" value="1"/>
</dbReference>
<dbReference type="AlphaFoldDB" id="A0A1B0FEB2"/>
<evidence type="ECO:0000256" key="6">
    <source>
        <dbReference type="ARBA" id="ARBA00022781"/>
    </source>
</evidence>
<dbReference type="GO" id="GO:0005743">
    <property type="term" value="C:mitochondrial inner membrane"/>
    <property type="evidence" value="ECO:0007669"/>
    <property type="project" value="UniProtKB-SubCell"/>
</dbReference>
<evidence type="ECO:0000313" key="21">
    <source>
        <dbReference type="Proteomes" id="UP000092444"/>
    </source>
</evidence>
<sequence length="803" mass="88308">MNVSEIASIIREKVETFDNPIKRENIGEVISVTDGIALVYGLEKAKFGEKVFFASGVKGIVLDLDHNTAGIVVLGNDRDVKEGDVVKCSGDVVQVPVGHELLGRVVNALGHPMDDGGEIRAKNRMDIESKAPGIIDRKSVHEPLQTGIKIIDLLIPIGRGQRELIIGDRQIGKTTIALDTIINQKKINDEVNENQKVYCVYVAIGQKISTVAKVVNKLKESGALEYTTVVVASASDCAPMQFLAPYAGCTIGEFFRDNGMHCLIIYDDLSKHAVAYRQMSLLLRRPPGRGGYPGDIFYGSLTALPIVETQAGDVSAYVPTNVISITDGQIFLESGLFYKGFRPAVNIGLSVSRVGSAAQLKSVKKVAGSIKLSLAQYRELEDFAKFGSDLDASVQLSLNKGKYLVELLKQKQHLPMSIEEQAVLMYIFSNLYNQLSKIQISYINKFEHDLINYFHTVHPRVLKKLSNDMSDDIKSDIFNIVVFMASSIINKFPITSEGFENMQAELEKLKEEKPSVIQAISDARDQGDLSENAEYHAARERLGFIEGRIMEIEIMFGATVTLSMLSDNNGEVEYVYKVVGEYEADVSKQLISTSSPLGSALIGKKVGEYATYASMSLPGISSVEDVLEDARSGKLFILVDDENRENEGDLIVLAEKIKPEHMAFMVRLGLNFMEKKNIGENHTAFTTSIDARYGITTGVSAEDRTKTIHAAINKYSTQDDIITPGHVFLVIAHKGGVAQRAGHTEASVEMAKLVGFDHSAVICELVNDDGSMMRLPQLLKFAEQHKIKLTTIDKLISCVKILN</sequence>
<dbReference type="SUPFAM" id="SSF50615">
    <property type="entry name" value="N-terminal domain of alpha and beta subunits of F1 ATP synthase"/>
    <property type="match status" value="1"/>
</dbReference>
<dbReference type="Pfam" id="PF00926">
    <property type="entry name" value="DHBP_synthase"/>
    <property type="match status" value="1"/>
</dbReference>
<evidence type="ECO:0000256" key="15">
    <source>
        <dbReference type="SAM" id="Coils"/>
    </source>
</evidence>
<keyword evidence="15" id="KW-0175">Coiled coil</keyword>
<evidence type="ECO:0000313" key="20">
    <source>
        <dbReference type="EnsemblMetazoa" id="GMOY001949-PA"/>
    </source>
</evidence>
<dbReference type="PROSITE" id="PS00830">
    <property type="entry name" value="GREAB_2"/>
    <property type="match status" value="1"/>
</dbReference>
<dbReference type="Gene3D" id="2.40.30.20">
    <property type="match status" value="1"/>
</dbReference>
<dbReference type="SUPFAM" id="SSF54534">
    <property type="entry name" value="FKBP-like"/>
    <property type="match status" value="1"/>
</dbReference>
<dbReference type="EMBL" id="CCAG010007772">
    <property type="status" value="NOT_ANNOTATED_CDS"/>
    <property type="molecule type" value="Genomic_DNA"/>
</dbReference>
<dbReference type="GO" id="GO:0003677">
    <property type="term" value="F:DNA binding"/>
    <property type="evidence" value="ECO:0007669"/>
    <property type="project" value="UniProtKB-KW"/>
</dbReference>
<dbReference type="Pfam" id="PF03449">
    <property type="entry name" value="GreA_GreB_N"/>
    <property type="match status" value="1"/>
</dbReference>
<dbReference type="CDD" id="cd18116">
    <property type="entry name" value="ATP-synt_F1_alpha_N"/>
    <property type="match status" value="1"/>
</dbReference>
<dbReference type="UniPathway" id="UPA00275"/>
<dbReference type="GO" id="GO:0045259">
    <property type="term" value="C:proton-transporting ATP synthase complex"/>
    <property type="evidence" value="ECO:0007669"/>
    <property type="project" value="UniProtKB-KW"/>
</dbReference>
<dbReference type="InterPro" id="IPR036953">
    <property type="entry name" value="GreA/GreB_C_sf"/>
</dbReference>
<evidence type="ECO:0000256" key="4">
    <source>
        <dbReference type="ARBA" id="ARBA00022448"/>
    </source>
</evidence>
<comment type="similarity">
    <text evidence="2">Belongs to the ATPase alpha/beta chains family.</text>
</comment>
<dbReference type="HAMAP" id="MF_01346">
    <property type="entry name" value="ATP_synth_alpha_bact"/>
    <property type="match status" value="1"/>
</dbReference>
<dbReference type="PhylomeDB" id="A0A1B0FEB2"/>
<dbReference type="FunFam" id="1.20.150.20:FF:000001">
    <property type="entry name" value="ATP synthase subunit alpha"/>
    <property type="match status" value="1"/>
</dbReference>
<evidence type="ECO:0000256" key="9">
    <source>
        <dbReference type="ARBA" id="ARBA00023065"/>
    </source>
</evidence>
<keyword evidence="8" id="KW-0805">Transcription regulation</keyword>
<dbReference type="EnsemblMetazoa" id="GMOY001949-RA">
    <property type="protein sequence ID" value="GMOY001949-PA"/>
    <property type="gene ID" value="GMOY001949"/>
</dbReference>
<dbReference type="Gene3D" id="1.10.287.180">
    <property type="entry name" value="Transcription elongation factor, GreA/GreB, N-terminal domain"/>
    <property type="match status" value="1"/>
</dbReference>
<dbReference type="InterPro" id="IPR036805">
    <property type="entry name" value="Tscrpt_elong_fac_GreA/B_N_sf"/>
</dbReference>
<name>A0A1B0FEB2_GLOMM</name>
<dbReference type="InterPro" id="IPR000194">
    <property type="entry name" value="ATPase_F1/V1/A1_a/bsu_nucl-bd"/>
</dbReference>
<evidence type="ECO:0000256" key="1">
    <source>
        <dbReference type="ARBA" id="ARBA00004273"/>
    </source>
</evidence>
<keyword evidence="14" id="KW-0066">ATP synthesis</keyword>
<dbReference type="InterPro" id="IPR000422">
    <property type="entry name" value="DHBP_synthase_RibB"/>
</dbReference>
<keyword evidence="13" id="KW-0139">CF(1)</keyword>
<dbReference type="Pfam" id="PF02874">
    <property type="entry name" value="ATP-synt_ab_N"/>
    <property type="match status" value="1"/>
</dbReference>
<dbReference type="CDD" id="cd01132">
    <property type="entry name" value="F1-ATPase_alpha_CD"/>
    <property type="match status" value="1"/>
</dbReference>
<evidence type="ECO:0000256" key="3">
    <source>
        <dbReference type="ARBA" id="ARBA00016087"/>
    </source>
</evidence>
<comment type="subcellular location">
    <subcellularLocation>
        <location evidence="1">Mitochondrion inner membrane</location>
    </subcellularLocation>
</comment>
<organism evidence="20 21">
    <name type="scientific">Glossina morsitans morsitans</name>
    <name type="common">Savannah tsetse fly</name>
    <dbReference type="NCBI Taxonomy" id="37546"/>
    <lineage>
        <taxon>Eukaryota</taxon>
        <taxon>Metazoa</taxon>
        <taxon>Ecdysozoa</taxon>
        <taxon>Arthropoda</taxon>
        <taxon>Hexapoda</taxon>
        <taxon>Insecta</taxon>
        <taxon>Pterygota</taxon>
        <taxon>Neoptera</taxon>
        <taxon>Endopterygota</taxon>
        <taxon>Diptera</taxon>
        <taxon>Brachycera</taxon>
        <taxon>Muscomorpha</taxon>
        <taxon>Hippoboscoidea</taxon>
        <taxon>Glossinidae</taxon>
        <taxon>Glossina</taxon>
    </lineage>
</organism>
<keyword evidence="11" id="KW-0472">Membrane</keyword>
<dbReference type="GO" id="GO:0046933">
    <property type="term" value="F:proton-transporting ATP synthase activity, rotational mechanism"/>
    <property type="evidence" value="ECO:0007669"/>
    <property type="project" value="InterPro"/>
</dbReference>
<evidence type="ECO:0000256" key="13">
    <source>
        <dbReference type="ARBA" id="ARBA00023196"/>
    </source>
</evidence>
<dbReference type="GO" id="GO:0032784">
    <property type="term" value="P:regulation of DNA-templated transcription elongation"/>
    <property type="evidence" value="ECO:0007669"/>
    <property type="project" value="InterPro"/>
</dbReference>
<evidence type="ECO:0000256" key="10">
    <source>
        <dbReference type="ARBA" id="ARBA00023125"/>
    </source>
</evidence>
<dbReference type="InterPro" id="IPR017945">
    <property type="entry name" value="DHBP_synth_RibB-like_a/b_dom"/>
</dbReference>
<feature type="domain" description="ATP synthase alpha subunit C-terminal" evidence="17">
    <location>
        <begin position="359"/>
        <end position="480"/>
    </location>
</feature>
<dbReference type="InterPro" id="IPR004100">
    <property type="entry name" value="ATPase_F1/V1/A1_a/bsu_N"/>
</dbReference>
<dbReference type="GO" id="GO:0008686">
    <property type="term" value="F:3,4-dihydroxy-2-butanone-4-phosphate synthase activity"/>
    <property type="evidence" value="ECO:0007669"/>
    <property type="project" value="InterPro"/>
</dbReference>
<dbReference type="InterPro" id="IPR022691">
    <property type="entry name" value="Tscrpt_elong_fac_GreA/B_N"/>
</dbReference>
<dbReference type="Gene3D" id="1.20.150.20">
    <property type="entry name" value="ATP synthase alpha/beta chain, C-terminal domain"/>
    <property type="match status" value="1"/>
</dbReference>
<dbReference type="PROSITE" id="PS00152">
    <property type="entry name" value="ATPASE_ALPHA_BETA"/>
    <property type="match status" value="1"/>
</dbReference>
<evidence type="ECO:0000256" key="7">
    <source>
        <dbReference type="ARBA" id="ARBA00022840"/>
    </source>
</evidence>
<accession>A0A1B0FEB2</accession>
<keyword evidence="7" id="KW-0067">ATP-binding</keyword>
<evidence type="ECO:0000259" key="17">
    <source>
        <dbReference type="Pfam" id="PF00306"/>
    </source>
</evidence>
<evidence type="ECO:0000256" key="12">
    <source>
        <dbReference type="ARBA" id="ARBA00023163"/>
    </source>
</evidence>
<dbReference type="STRING" id="37546.A0A1B0FEB2"/>
<dbReference type="GO" id="GO:0043531">
    <property type="term" value="F:ADP binding"/>
    <property type="evidence" value="ECO:0007669"/>
    <property type="project" value="TreeGrafter"/>
</dbReference>
<dbReference type="PANTHER" id="PTHR48082">
    <property type="entry name" value="ATP SYNTHASE SUBUNIT ALPHA, MITOCHONDRIAL"/>
    <property type="match status" value="1"/>
</dbReference>